<dbReference type="Proteomes" id="UP000317977">
    <property type="component" value="Unassembled WGS sequence"/>
</dbReference>
<evidence type="ECO:0000313" key="8">
    <source>
        <dbReference type="Proteomes" id="UP000317977"/>
    </source>
</evidence>
<comment type="caution">
    <text evidence="7">The sequence shown here is derived from an EMBL/GenBank/DDBJ whole genome shotgun (WGS) entry which is preliminary data.</text>
</comment>
<feature type="transmembrane region" description="Helical" evidence="6">
    <location>
        <begin position="110"/>
        <end position="132"/>
    </location>
</feature>
<evidence type="ECO:0000256" key="1">
    <source>
        <dbReference type="ARBA" id="ARBA00004141"/>
    </source>
</evidence>
<evidence type="ECO:0000256" key="2">
    <source>
        <dbReference type="ARBA" id="ARBA00009694"/>
    </source>
</evidence>
<accession>A0A5C6F6D3</accession>
<dbReference type="InterPro" id="IPR006696">
    <property type="entry name" value="DUF423"/>
</dbReference>
<evidence type="ECO:0000256" key="5">
    <source>
        <dbReference type="ARBA" id="ARBA00023136"/>
    </source>
</evidence>
<proteinExistence type="inferred from homology"/>
<dbReference type="OrthoDB" id="9802121at2"/>
<organism evidence="7 8">
    <name type="scientific">Rubripirellula reticaptiva</name>
    <dbReference type="NCBI Taxonomy" id="2528013"/>
    <lineage>
        <taxon>Bacteria</taxon>
        <taxon>Pseudomonadati</taxon>
        <taxon>Planctomycetota</taxon>
        <taxon>Planctomycetia</taxon>
        <taxon>Pirellulales</taxon>
        <taxon>Pirellulaceae</taxon>
        <taxon>Rubripirellula</taxon>
    </lineage>
</organism>
<dbReference type="AlphaFoldDB" id="A0A5C6F6D3"/>
<keyword evidence="8" id="KW-1185">Reference proteome</keyword>
<evidence type="ECO:0000256" key="3">
    <source>
        <dbReference type="ARBA" id="ARBA00022692"/>
    </source>
</evidence>
<feature type="transmembrane region" description="Helical" evidence="6">
    <location>
        <begin position="87"/>
        <end position="104"/>
    </location>
</feature>
<sequence length="150" mass="16389">MLEDSASQRILIYGAILGATGVAFGAIGAHFLPEYLANQGMQPDLVEKRTGQFDIGARYQLVHAVVLVALAGLPVGPSVIRRWIGRLFVVGTVIFSGSLYAIAITNISKFGLITPLGGLTWISAWCGLIWIAREGRRKEKRFHQIRGRMP</sequence>
<feature type="transmembrane region" description="Helical" evidence="6">
    <location>
        <begin position="12"/>
        <end position="32"/>
    </location>
</feature>
<dbReference type="EMBL" id="SJPX01000002">
    <property type="protein sequence ID" value="TWU56130.1"/>
    <property type="molecule type" value="Genomic_DNA"/>
</dbReference>
<evidence type="ECO:0000256" key="6">
    <source>
        <dbReference type="SAM" id="Phobius"/>
    </source>
</evidence>
<gene>
    <name evidence="7" type="ORF">Poly59_24340</name>
</gene>
<comment type="similarity">
    <text evidence="2">Belongs to the UPF0382 family.</text>
</comment>
<evidence type="ECO:0000256" key="4">
    <source>
        <dbReference type="ARBA" id="ARBA00022989"/>
    </source>
</evidence>
<evidence type="ECO:0008006" key="9">
    <source>
        <dbReference type="Google" id="ProtNLM"/>
    </source>
</evidence>
<keyword evidence="5 6" id="KW-0472">Membrane</keyword>
<keyword evidence="4 6" id="KW-1133">Transmembrane helix</keyword>
<comment type="subcellular location">
    <subcellularLocation>
        <location evidence="1">Membrane</location>
        <topology evidence="1">Multi-pass membrane protein</topology>
    </subcellularLocation>
</comment>
<keyword evidence="3 6" id="KW-0812">Transmembrane</keyword>
<dbReference type="GO" id="GO:0005886">
    <property type="term" value="C:plasma membrane"/>
    <property type="evidence" value="ECO:0007669"/>
    <property type="project" value="TreeGrafter"/>
</dbReference>
<name>A0A5C6F6D3_9BACT</name>
<dbReference type="RefSeq" id="WP_146534177.1">
    <property type="nucleotide sequence ID" value="NZ_SJPX01000002.1"/>
</dbReference>
<reference evidence="7 8" key="1">
    <citation type="submission" date="2019-02" db="EMBL/GenBank/DDBJ databases">
        <title>Deep-cultivation of Planctomycetes and their phenomic and genomic characterization uncovers novel biology.</title>
        <authorList>
            <person name="Wiegand S."/>
            <person name="Jogler M."/>
            <person name="Boedeker C."/>
            <person name="Pinto D."/>
            <person name="Vollmers J."/>
            <person name="Rivas-Marin E."/>
            <person name="Kohn T."/>
            <person name="Peeters S.H."/>
            <person name="Heuer A."/>
            <person name="Rast P."/>
            <person name="Oberbeckmann S."/>
            <person name="Bunk B."/>
            <person name="Jeske O."/>
            <person name="Meyerdierks A."/>
            <person name="Storesund J.E."/>
            <person name="Kallscheuer N."/>
            <person name="Luecker S."/>
            <person name="Lage O.M."/>
            <person name="Pohl T."/>
            <person name="Merkel B.J."/>
            <person name="Hornburger P."/>
            <person name="Mueller R.-W."/>
            <person name="Bruemmer F."/>
            <person name="Labrenz M."/>
            <person name="Spormann A.M."/>
            <person name="Op Den Camp H."/>
            <person name="Overmann J."/>
            <person name="Amann R."/>
            <person name="Jetten M.S.M."/>
            <person name="Mascher T."/>
            <person name="Medema M.H."/>
            <person name="Devos D.P."/>
            <person name="Kaster A.-K."/>
            <person name="Ovreas L."/>
            <person name="Rohde M."/>
            <person name="Galperin M.Y."/>
            <person name="Jogler C."/>
        </authorList>
    </citation>
    <scope>NUCLEOTIDE SEQUENCE [LARGE SCALE GENOMIC DNA]</scope>
    <source>
        <strain evidence="7 8">Poly59</strain>
    </source>
</reference>
<dbReference type="PANTHER" id="PTHR43461">
    <property type="entry name" value="TRANSMEMBRANE PROTEIN 256"/>
    <property type="match status" value="1"/>
</dbReference>
<protein>
    <recommendedName>
        <fullName evidence="9">DUF423 domain-containing protein</fullName>
    </recommendedName>
</protein>
<evidence type="ECO:0000313" key="7">
    <source>
        <dbReference type="EMBL" id="TWU56130.1"/>
    </source>
</evidence>
<dbReference type="PANTHER" id="PTHR43461:SF1">
    <property type="entry name" value="TRANSMEMBRANE PROTEIN 256"/>
    <property type="match status" value="1"/>
</dbReference>
<dbReference type="Pfam" id="PF04241">
    <property type="entry name" value="DUF423"/>
    <property type="match status" value="1"/>
</dbReference>